<dbReference type="AlphaFoldDB" id="A0A0A2J9L2"/>
<dbReference type="SUPFAM" id="SSF51735">
    <property type="entry name" value="NAD(P)-binding Rossmann-fold domains"/>
    <property type="match status" value="1"/>
</dbReference>
<evidence type="ECO:0000313" key="2">
    <source>
        <dbReference type="EMBL" id="KGO52102.1"/>
    </source>
</evidence>
<dbReference type="Proteomes" id="UP000030143">
    <property type="component" value="Unassembled WGS sequence"/>
</dbReference>
<dbReference type="Gene3D" id="3.90.180.10">
    <property type="entry name" value="Medium-chain alcohol dehydrogenases, catalytic domain"/>
    <property type="match status" value="1"/>
</dbReference>
<dbReference type="VEuPathDB" id="FungiDB:PEXP_107740"/>
<dbReference type="InterPro" id="IPR013149">
    <property type="entry name" value="ADH-like_C"/>
</dbReference>
<dbReference type="SMART" id="SM00829">
    <property type="entry name" value="PKS_ER"/>
    <property type="match status" value="1"/>
</dbReference>
<dbReference type="STRING" id="27334.A0A0A2J9L2"/>
<dbReference type="InterPro" id="IPR011032">
    <property type="entry name" value="GroES-like_sf"/>
</dbReference>
<dbReference type="Pfam" id="PF00107">
    <property type="entry name" value="ADH_zinc_N"/>
    <property type="match status" value="1"/>
</dbReference>
<evidence type="ECO:0000313" key="3">
    <source>
        <dbReference type="Proteomes" id="UP000030143"/>
    </source>
</evidence>
<organism evidence="2 3">
    <name type="scientific">Penicillium expansum</name>
    <name type="common">Blue mold rot fungus</name>
    <dbReference type="NCBI Taxonomy" id="27334"/>
    <lineage>
        <taxon>Eukaryota</taxon>
        <taxon>Fungi</taxon>
        <taxon>Dikarya</taxon>
        <taxon>Ascomycota</taxon>
        <taxon>Pezizomycotina</taxon>
        <taxon>Eurotiomycetes</taxon>
        <taxon>Eurotiomycetidae</taxon>
        <taxon>Eurotiales</taxon>
        <taxon>Aspergillaceae</taxon>
        <taxon>Penicillium</taxon>
    </lineage>
</organism>
<protein>
    <submittedName>
        <fullName evidence="2">Polyketide synthase, enoylreductase</fullName>
    </submittedName>
</protein>
<dbReference type="RefSeq" id="XP_016594871.1">
    <property type="nucleotide sequence ID" value="XM_016748029.1"/>
</dbReference>
<dbReference type="CDD" id="cd08276">
    <property type="entry name" value="MDR7"/>
    <property type="match status" value="1"/>
</dbReference>
<evidence type="ECO:0000259" key="1">
    <source>
        <dbReference type="SMART" id="SM00829"/>
    </source>
</evidence>
<comment type="caution">
    <text evidence="2">The sequence shown here is derived from an EMBL/GenBank/DDBJ whole genome shotgun (WGS) entry which is preliminary data.</text>
</comment>
<dbReference type="Gene3D" id="3.40.50.720">
    <property type="entry name" value="NAD(P)-binding Rossmann-like Domain"/>
    <property type="match status" value="1"/>
</dbReference>
<dbReference type="GeneID" id="27683450"/>
<dbReference type="InterPro" id="IPR020843">
    <property type="entry name" value="ER"/>
</dbReference>
<dbReference type="Pfam" id="PF08240">
    <property type="entry name" value="ADH_N"/>
    <property type="match status" value="1"/>
</dbReference>
<feature type="domain" description="Enoyl reductase (ER)" evidence="1">
    <location>
        <begin position="10"/>
        <end position="332"/>
    </location>
</feature>
<dbReference type="HOGENOM" id="CLU_026673_3_4_1"/>
<accession>A0A0A2J9L2</accession>
<name>A0A0A2J9L2_PENEN</name>
<sequence>MEGGSNSSWTVTRSTVLTKSETTIPTPGPSQVLVRVNAVSLNHRDHTVLHHTYPLPTKANLVPCSDGAGTVVGAGPGSSWATRSGEVVILHPNTWLEGDLRNFDVESVLGGGDAHGTLTEHIVLDDVQIQEAPTNLTVEEASTLPTAALTAWNALFMGPIPCGPGISILTQGTGGLAAAAGATVIATSSSDEKLEVTKLLGATHLINYRKIPNWSEEVLRITSGRGVDHVVNVAGSGTMEESLRSVRQGGVVSVLGMLSGSKKTDLVPMLMMGGKTLRGVLGAGNKEMHEQLVKFIGHHDIHPTIARVFEFDQAVDAFAYMEKHSEVGKIIIRADRLITRENV</sequence>
<dbReference type="PANTHER" id="PTHR45033:SF2">
    <property type="entry name" value="ZINC-TYPE ALCOHOL DEHYDROGENASE-LIKE PROTEIN C1773.06C"/>
    <property type="match status" value="1"/>
</dbReference>
<reference evidence="2 3" key="1">
    <citation type="journal article" date="2015" name="Mol. Plant Microbe Interact.">
        <title>Genome, transcriptome, and functional analyses of Penicillium expansum provide new insights into secondary metabolism and pathogenicity.</title>
        <authorList>
            <person name="Ballester A.R."/>
            <person name="Marcet-Houben M."/>
            <person name="Levin E."/>
            <person name="Sela N."/>
            <person name="Selma-Lazaro C."/>
            <person name="Carmona L."/>
            <person name="Wisniewski M."/>
            <person name="Droby S."/>
            <person name="Gonzalez-Candelas L."/>
            <person name="Gabaldon T."/>
        </authorList>
    </citation>
    <scope>NUCLEOTIDE SEQUENCE [LARGE SCALE GENOMIC DNA]</scope>
    <source>
        <strain evidence="2 3">MD-8</strain>
    </source>
</reference>
<dbReference type="SUPFAM" id="SSF50129">
    <property type="entry name" value="GroES-like"/>
    <property type="match status" value="1"/>
</dbReference>
<dbReference type="PANTHER" id="PTHR45033">
    <property type="match status" value="1"/>
</dbReference>
<dbReference type="InterPro" id="IPR036291">
    <property type="entry name" value="NAD(P)-bd_dom_sf"/>
</dbReference>
<keyword evidence="3" id="KW-1185">Reference proteome</keyword>
<dbReference type="InterPro" id="IPR052711">
    <property type="entry name" value="Zinc_ADH-like"/>
</dbReference>
<dbReference type="InterPro" id="IPR013154">
    <property type="entry name" value="ADH-like_N"/>
</dbReference>
<gene>
    <name evidence="2" type="ORF">PEX2_107610</name>
</gene>
<dbReference type="EMBL" id="JQFZ01000274">
    <property type="protein sequence ID" value="KGO52102.1"/>
    <property type="molecule type" value="Genomic_DNA"/>
</dbReference>
<dbReference type="GO" id="GO:0016491">
    <property type="term" value="F:oxidoreductase activity"/>
    <property type="evidence" value="ECO:0007669"/>
    <property type="project" value="InterPro"/>
</dbReference>
<proteinExistence type="predicted"/>